<keyword evidence="8" id="KW-1185">Reference proteome</keyword>
<evidence type="ECO:0000313" key="7">
    <source>
        <dbReference type="EMBL" id="MCZ4280895.1"/>
    </source>
</evidence>
<reference evidence="7" key="1">
    <citation type="submission" date="2022-12" db="EMBL/GenBank/DDBJ databases">
        <title>Bacterial isolates from different developmental stages of Nematostella vectensis.</title>
        <authorList>
            <person name="Fraune S."/>
        </authorList>
    </citation>
    <scope>NUCLEOTIDE SEQUENCE</scope>
    <source>
        <strain evidence="7">G21630-S1</strain>
    </source>
</reference>
<dbReference type="InterPro" id="IPR036737">
    <property type="entry name" value="OmpA-like_sf"/>
</dbReference>
<comment type="caution">
    <text evidence="7">The sequence shown here is derived from an EMBL/GenBank/DDBJ whole genome shotgun (WGS) entry which is preliminary data.</text>
</comment>
<dbReference type="Pfam" id="PF00691">
    <property type="entry name" value="OmpA"/>
    <property type="match status" value="1"/>
</dbReference>
<dbReference type="RefSeq" id="WP_269423064.1">
    <property type="nucleotide sequence ID" value="NZ_JAPWGY010000002.1"/>
</dbReference>
<dbReference type="InterPro" id="IPR050330">
    <property type="entry name" value="Bact_OuterMem_StrucFunc"/>
</dbReference>
<feature type="signal peptide" evidence="5">
    <location>
        <begin position="1"/>
        <end position="23"/>
    </location>
</feature>
<keyword evidence="3" id="KW-0998">Cell outer membrane</keyword>
<keyword evidence="2 4" id="KW-0472">Membrane</keyword>
<accession>A0ABT4LIH2</accession>
<dbReference type="PRINTS" id="PR01021">
    <property type="entry name" value="OMPADOMAIN"/>
</dbReference>
<feature type="domain" description="OmpA-like" evidence="6">
    <location>
        <begin position="31"/>
        <end position="148"/>
    </location>
</feature>
<evidence type="ECO:0000256" key="4">
    <source>
        <dbReference type="PROSITE-ProRule" id="PRU00473"/>
    </source>
</evidence>
<name>A0ABT4LIH2_9PROT</name>
<organism evidence="7 8">
    <name type="scientific">Kiloniella laminariae</name>
    <dbReference type="NCBI Taxonomy" id="454162"/>
    <lineage>
        <taxon>Bacteria</taxon>
        <taxon>Pseudomonadati</taxon>
        <taxon>Pseudomonadota</taxon>
        <taxon>Alphaproteobacteria</taxon>
        <taxon>Rhodospirillales</taxon>
        <taxon>Kiloniellaceae</taxon>
        <taxon>Kiloniella</taxon>
    </lineage>
</organism>
<proteinExistence type="predicted"/>
<dbReference type="InterPro" id="IPR006665">
    <property type="entry name" value="OmpA-like"/>
</dbReference>
<protein>
    <submittedName>
        <fullName evidence="7">OmpA family protein</fullName>
    </submittedName>
</protein>
<dbReference type="Proteomes" id="UP001069802">
    <property type="component" value="Unassembled WGS sequence"/>
</dbReference>
<dbReference type="CDD" id="cd07185">
    <property type="entry name" value="OmpA_C-like"/>
    <property type="match status" value="1"/>
</dbReference>
<evidence type="ECO:0000256" key="1">
    <source>
        <dbReference type="ARBA" id="ARBA00004442"/>
    </source>
</evidence>
<keyword evidence="5" id="KW-0732">Signal</keyword>
<dbReference type="PROSITE" id="PS51123">
    <property type="entry name" value="OMPA_2"/>
    <property type="match status" value="1"/>
</dbReference>
<evidence type="ECO:0000256" key="3">
    <source>
        <dbReference type="ARBA" id="ARBA00023237"/>
    </source>
</evidence>
<dbReference type="PANTHER" id="PTHR30329:SF21">
    <property type="entry name" value="LIPOPROTEIN YIAD-RELATED"/>
    <property type="match status" value="1"/>
</dbReference>
<dbReference type="SUPFAM" id="SSF103088">
    <property type="entry name" value="OmpA-like"/>
    <property type="match status" value="1"/>
</dbReference>
<evidence type="ECO:0000313" key="8">
    <source>
        <dbReference type="Proteomes" id="UP001069802"/>
    </source>
</evidence>
<dbReference type="PANTHER" id="PTHR30329">
    <property type="entry name" value="STATOR ELEMENT OF FLAGELLAR MOTOR COMPLEX"/>
    <property type="match status" value="1"/>
</dbReference>
<comment type="subcellular location">
    <subcellularLocation>
        <location evidence="1">Cell outer membrane</location>
    </subcellularLocation>
</comment>
<feature type="chain" id="PRO_5047333729" evidence="5">
    <location>
        <begin position="24"/>
        <end position="148"/>
    </location>
</feature>
<dbReference type="EMBL" id="JAPWGY010000002">
    <property type="protein sequence ID" value="MCZ4280895.1"/>
    <property type="molecule type" value="Genomic_DNA"/>
</dbReference>
<sequence length="148" mass="16032">MKIRTGMLITATGSFLFGLPAFASPVDCSQPVDKAALVKKVVYFEVGKSGLSADAKQQLDQLFEVIDGHPSLKICAVGQADKQGNPVANEKLSLKRAESVKSYLAKKGIAKKRIETVFRGEAYGSASFWSDTEDQAQDRRVEVSAYGE</sequence>
<gene>
    <name evidence="7" type="ORF">O4H49_08920</name>
</gene>
<evidence type="ECO:0000256" key="2">
    <source>
        <dbReference type="ARBA" id="ARBA00023136"/>
    </source>
</evidence>
<evidence type="ECO:0000259" key="6">
    <source>
        <dbReference type="PROSITE" id="PS51123"/>
    </source>
</evidence>
<dbReference type="Gene3D" id="3.30.1330.60">
    <property type="entry name" value="OmpA-like domain"/>
    <property type="match status" value="1"/>
</dbReference>
<evidence type="ECO:0000256" key="5">
    <source>
        <dbReference type="SAM" id="SignalP"/>
    </source>
</evidence>
<dbReference type="InterPro" id="IPR006664">
    <property type="entry name" value="OMP_bac"/>
</dbReference>